<dbReference type="EMBL" id="DAAIHR010000005">
    <property type="protein sequence ID" value="HAB8398155.1"/>
    <property type="molecule type" value="Genomic_DNA"/>
</dbReference>
<accession>A0A3A2JTB5</accession>
<evidence type="ECO:0000313" key="7">
    <source>
        <dbReference type="EMBL" id="HAC3054906.1"/>
    </source>
</evidence>
<protein>
    <submittedName>
        <fullName evidence="3">Uncharacterized protein</fullName>
    </submittedName>
</protein>
<dbReference type="AlphaFoldDB" id="A0A3A2JTB5"/>
<dbReference type="Proteomes" id="UP000840928">
    <property type="component" value="Unassembled WGS sequence"/>
</dbReference>
<dbReference type="EMBL" id="AALGDA010000018">
    <property type="protein sequence ID" value="ECY9782879.1"/>
    <property type="molecule type" value="Genomic_DNA"/>
</dbReference>
<feature type="transmembrane region" description="Helical" evidence="1">
    <location>
        <begin position="89"/>
        <end position="109"/>
    </location>
</feature>
<evidence type="ECO:0000313" key="2">
    <source>
        <dbReference type="EMBL" id="ECY9782879.1"/>
    </source>
</evidence>
<dbReference type="EMBL" id="DAAKPP010000002">
    <property type="protein sequence ID" value="HAC3054906.1"/>
    <property type="molecule type" value="Genomic_DNA"/>
</dbReference>
<dbReference type="Proteomes" id="UP000840039">
    <property type="component" value="Unassembled WGS sequence"/>
</dbReference>
<feature type="transmembrane region" description="Helical" evidence="1">
    <location>
        <begin position="121"/>
        <end position="142"/>
    </location>
</feature>
<dbReference type="Proteomes" id="UP000841561">
    <property type="component" value="Unassembled WGS sequence"/>
</dbReference>
<dbReference type="EMBL" id="DAAEEB010000002">
    <property type="protein sequence ID" value="HAA8052354.1"/>
    <property type="molecule type" value="Genomic_DNA"/>
</dbReference>
<dbReference type="Proteomes" id="UP000489121">
    <property type="component" value="Unassembled WGS sequence"/>
</dbReference>
<feature type="transmembrane region" description="Helical" evidence="1">
    <location>
        <begin position="60"/>
        <end position="82"/>
    </location>
</feature>
<dbReference type="RefSeq" id="WP_003731537.1">
    <property type="nucleotide sequence ID" value="NC_021826.1"/>
</dbReference>
<proteinExistence type="predicted"/>
<dbReference type="EMBL" id="DAAHYZ010000013">
    <property type="protein sequence ID" value="HAB7723228.1"/>
    <property type="molecule type" value="Genomic_DNA"/>
</dbReference>
<organism evidence="3">
    <name type="scientific">Listeria monocytogenes</name>
    <dbReference type="NCBI Taxonomy" id="1639"/>
    <lineage>
        <taxon>Bacteria</taxon>
        <taxon>Bacillati</taxon>
        <taxon>Bacillota</taxon>
        <taxon>Bacilli</taxon>
        <taxon>Bacillales</taxon>
        <taxon>Listeriaceae</taxon>
        <taxon>Listeria</taxon>
    </lineage>
</organism>
<evidence type="ECO:0000256" key="1">
    <source>
        <dbReference type="SAM" id="Phobius"/>
    </source>
</evidence>
<dbReference type="EMBL" id="DAAIRR010000001">
    <property type="protein sequence ID" value="HAB9174518.1"/>
    <property type="molecule type" value="Genomic_DNA"/>
</dbReference>
<keyword evidence="1" id="KW-0472">Membrane</keyword>
<name>A0A3A2JTB5_LISMN</name>
<evidence type="ECO:0000313" key="3">
    <source>
        <dbReference type="EMBL" id="HAA8052354.1"/>
    </source>
</evidence>
<reference evidence="9 10" key="1">
    <citation type="journal article" date="2018" name="Genome Biol.">
        <title>SKESA: strategic k-mer extension for scrupulous assemblies.</title>
        <authorList>
            <person name="Souvorov A."/>
            <person name="Agarwala R."/>
            <person name="Lipman D.J."/>
        </authorList>
    </citation>
    <scope>NUCLEOTIDE SEQUENCE [LARGE SCALE GENOMIC DNA]</scope>
    <source>
        <strain evidence="3">09CEB371LM</strain>
        <strain evidence="5 9">CFIAFB20130012</strain>
        <strain evidence="4">CFIAFB20140010</strain>
        <strain evidence="6">CFIAFB20160038</strain>
        <strain evidence="7 10">LiDS0115</strain>
    </source>
</reference>
<comment type="caution">
    <text evidence="3">The sequence shown here is derived from an EMBL/GenBank/DDBJ whole genome shotgun (WGS) entry which is preliminary data.</text>
</comment>
<reference evidence="3" key="3">
    <citation type="submission" date="2019-10" db="EMBL/GenBank/DDBJ databases">
        <authorList>
            <consortium name="NCBI Pathogen Detection Project"/>
        </authorList>
    </citation>
    <scope>NUCLEOTIDE SEQUENCE</scope>
    <source>
        <strain evidence="3">09CEB371LM</strain>
        <strain evidence="5">CFIAFB20130012</strain>
        <strain evidence="4">CFIAFB20140010</strain>
        <strain evidence="6">CFIAFB20160038</strain>
        <strain evidence="7">LiDS0115</strain>
    </source>
</reference>
<gene>
    <name evidence="2" type="ORF">F6515_07715</name>
    <name evidence="3" type="ORF">GHH22_04200</name>
    <name evidence="4" type="ORF">GYP27_14680</name>
    <name evidence="5" type="ORF">GYR60_06435</name>
    <name evidence="6" type="ORF">GYU24_02260</name>
    <name evidence="7" type="ORF">GZK27_05260</name>
</gene>
<evidence type="ECO:0000313" key="5">
    <source>
        <dbReference type="EMBL" id="HAB8398155.1"/>
    </source>
</evidence>
<dbReference type="Proteomes" id="UP000840197">
    <property type="component" value="Unassembled WGS sequence"/>
</dbReference>
<evidence type="ECO:0000313" key="10">
    <source>
        <dbReference type="Proteomes" id="UP000841561"/>
    </source>
</evidence>
<dbReference type="Proteomes" id="UP000840569">
    <property type="component" value="Unassembled WGS sequence"/>
</dbReference>
<reference evidence="2 8" key="2">
    <citation type="submission" date="2019-09" db="EMBL/GenBank/DDBJ databases">
        <authorList>
            <consortium name="PulseNet: The National Subtyping Network for Foodborne Disease Surveillance"/>
            <person name="Tarr C.L."/>
            <person name="Trees E."/>
            <person name="Katz L.S."/>
            <person name="Carleton-Romer H.A."/>
            <person name="Stroika S."/>
            <person name="Kucerova Z."/>
            <person name="Roache K.F."/>
            <person name="Sabol A.L."/>
            <person name="Besser J."/>
            <person name="Gerner-Smidt P."/>
        </authorList>
    </citation>
    <scope>NUCLEOTIDE SEQUENCE [LARGE SCALE GENOMIC DNA]</scope>
    <source>
        <strain evidence="2 8">PNUSAL005692</strain>
    </source>
</reference>
<keyword evidence="1" id="KW-1133">Transmembrane helix</keyword>
<evidence type="ECO:0000313" key="9">
    <source>
        <dbReference type="Proteomes" id="UP000840197"/>
    </source>
</evidence>
<sequence length="148" mass="16743">MKTRWKKYINQMLDTNYKEVFALFFLLSVSSYNILTGFFLMTSGDKIVEKSRTYQLMDNLMTIDTWGLLFILSAALILIASFQESNARFINLIFGGTIGAIVLFLYSAASSESAVTNLLPSRYALSACFNLFVAVMGGLELWKTKRKK</sequence>
<evidence type="ECO:0000313" key="8">
    <source>
        <dbReference type="Proteomes" id="UP000489121"/>
    </source>
</evidence>
<evidence type="ECO:0000313" key="6">
    <source>
        <dbReference type="EMBL" id="HAB9174518.1"/>
    </source>
</evidence>
<keyword evidence="1" id="KW-0812">Transmembrane</keyword>
<feature type="transmembrane region" description="Helical" evidence="1">
    <location>
        <begin position="20"/>
        <end position="40"/>
    </location>
</feature>
<evidence type="ECO:0000313" key="4">
    <source>
        <dbReference type="EMBL" id="HAB7723228.1"/>
    </source>
</evidence>